<sequence>MFSGTVVKPGEFALEPRPAPIEAPEGWVLIDIEAVGICGTDYHILEGKHPYLKYPRVIGHELSARVCEDGSGWRAGDLVVVNPYISCGECRACRRGKPNCCSNIEVLGVHRDGGLCARLAVPASNLYAANGLSPLQAAMVEFLAIGAHAVRRSGIQKGDRTLVTGAGPIGLGTALFARLAGAEVHLLDLSPARLEQAHRLFGFSKTHKVGSAILAGDLGDGFDVIFDATGSAKAIEVGFQLLAHGSSYVLVSVVKDDICFNDAEFHKRETRIIGSRNATAEDFQHVMAAIRDGQIDTDALCSQTIPLEDFAEHFPRLAQDRETLIKAIVTL</sequence>
<dbReference type="GO" id="GO:0016491">
    <property type="term" value="F:oxidoreductase activity"/>
    <property type="evidence" value="ECO:0007669"/>
    <property type="project" value="UniProtKB-KW"/>
</dbReference>
<feature type="domain" description="Alcohol dehydrogenase-like N-terminal" evidence="3">
    <location>
        <begin position="25"/>
        <end position="128"/>
    </location>
</feature>
<dbReference type="InterPro" id="IPR011032">
    <property type="entry name" value="GroES-like_sf"/>
</dbReference>
<dbReference type="PANTHER" id="PTHR43401">
    <property type="entry name" value="L-THREONINE 3-DEHYDROGENASE"/>
    <property type="match status" value="1"/>
</dbReference>
<organism evidence="4 5">
    <name type="scientific">Roseibium polysiphoniae</name>
    <dbReference type="NCBI Taxonomy" id="2571221"/>
    <lineage>
        <taxon>Bacteria</taxon>
        <taxon>Pseudomonadati</taxon>
        <taxon>Pseudomonadota</taxon>
        <taxon>Alphaproteobacteria</taxon>
        <taxon>Hyphomicrobiales</taxon>
        <taxon>Stappiaceae</taxon>
        <taxon>Roseibium</taxon>
    </lineage>
</organism>
<dbReference type="SUPFAM" id="SSF50129">
    <property type="entry name" value="GroES-like"/>
    <property type="match status" value="1"/>
</dbReference>
<accession>A0A944CCV8</accession>
<dbReference type="Proteomes" id="UP000705379">
    <property type="component" value="Unassembled WGS sequence"/>
</dbReference>
<proteinExistence type="predicted"/>
<dbReference type="Pfam" id="PF08240">
    <property type="entry name" value="ADH_N"/>
    <property type="match status" value="1"/>
</dbReference>
<reference evidence="4" key="1">
    <citation type="submission" date="2018-08" db="EMBL/GenBank/DDBJ databases">
        <authorList>
            <person name="Jin W."/>
            <person name="Wang H."/>
            <person name="Yang Y."/>
            <person name="Li M."/>
            <person name="Liu J."/>
        </authorList>
    </citation>
    <scope>NUCLEOTIDE SEQUENCE</scope>
    <source>
        <strain evidence="4">AESS21</strain>
    </source>
</reference>
<dbReference type="InterPro" id="IPR036291">
    <property type="entry name" value="NAD(P)-bd_dom_sf"/>
</dbReference>
<evidence type="ECO:0000259" key="3">
    <source>
        <dbReference type="Pfam" id="PF08240"/>
    </source>
</evidence>
<dbReference type="SUPFAM" id="SSF51735">
    <property type="entry name" value="NAD(P)-binding Rossmann-fold domains"/>
    <property type="match status" value="1"/>
</dbReference>
<feature type="domain" description="Alcohol dehydrogenase-like C-terminal" evidence="2">
    <location>
        <begin position="168"/>
        <end position="290"/>
    </location>
</feature>
<protein>
    <submittedName>
        <fullName evidence="4">Dehydrogenase</fullName>
    </submittedName>
</protein>
<dbReference type="PANTHER" id="PTHR43401:SF3">
    <property type="entry name" value="L-GALACTONATE-5-DEHYDROGENASE"/>
    <property type="match status" value="1"/>
</dbReference>
<dbReference type="EMBL" id="QTKU01000002">
    <property type="protein sequence ID" value="MBS8260699.1"/>
    <property type="molecule type" value="Genomic_DNA"/>
</dbReference>
<dbReference type="Gene3D" id="3.90.180.10">
    <property type="entry name" value="Medium-chain alcohol dehydrogenases, catalytic domain"/>
    <property type="match status" value="1"/>
</dbReference>
<reference evidence="4" key="2">
    <citation type="journal article" date="2021" name="Microorganisms">
        <title>Bacterial Dimethylsulfoniopropionate Biosynthesis in the East China Sea.</title>
        <authorList>
            <person name="Liu J."/>
            <person name="Zhang Y."/>
            <person name="Liu J."/>
            <person name="Zhong H."/>
            <person name="Williams B.T."/>
            <person name="Zheng Y."/>
            <person name="Curson A.R.J."/>
            <person name="Sun C."/>
            <person name="Sun H."/>
            <person name="Song D."/>
            <person name="Wagner Mackenzie B."/>
            <person name="Bermejo Martinez A."/>
            <person name="Todd J.D."/>
            <person name="Zhang X.H."/>
        </authorList>
    </citation>
    <scope>NUCLEOTIDE SEQUENCE</scope>
    <source>
        <strain evidence="4">AESS21</strain>
    </source>
</reference>
<dbReference type="InterPro" id="IPR013154">
    <property type="entry name" value="ADH-like_N"/>
</dbReference>
<dbReference type="Pfam" id="PF00107">
    <property type="entry name" value="ADH_zinc_N"/>
    <property type="match status" value="1"/>
</dbReference>
<dbReference type="CDD" id="cd08261">
    <property type="entry name" value="Zn_ADH7"/>
    <property type="match status" value="1"/>
</dbReference>
<name>A0A944CCV8_9HYPH</name>
<dbReference type="RefSeq" id="WP_213216480.1">
    <property type="nucleotide sequence ID" value="NZ_QTKU01000002.1"/>
</dbReference>
<evidence type="ECO:0000256" key="1">
    <source>
        <dbReference type="ARBA" id="ARBA00023002"/>
    </source>
</evidence>
<dbReference type="InterPro" id="IPR013149">
    <property type="entry name" value="ADH-like_C"/>
</dbReference>
<gene>
    <name evidence="4" type="ORF">DYI23_10755</name>
</gene>
<dbReference type="AlphaFoldDB" id="A0A944CCV8"/>
<evidence type="ECO:0000313" key="4">
    <source>
        <dbReference type="EMBL" id="MBS8260699.1"/>
    </source>
</evidence>
<keyword evidence="1" id="KW-0560">Oxidoreductase</keyword>
<comment type="caution">
    <text evidence="4">The sequence shown here is derived from an EMBL/GenBank/DDBJ whole genome shotgun (WGS) entry which is preliminary data.</text>
</comment>
<dbReference type="InterPro" id="IPR050129">
    <property type="entry name" value="Zn_alcohol_dh"/>
</dbReference>
<evidence type="ECO:0000259" key="2">
    <source>
        <dbReference type="Pfam" id="PF00107"/>
    </source>
</evidence>
<evidence type="ECO:0000313" key="5">
    <source>
        <dbReference type="Proteomes" id="UP000705379"/>
    </source>
</evidence>
<dbReference type="Gene3D" id="3.40.50.720">
    <property type="entry name" value="NAD(P)-binding Rossmann-like Domain"/>
    <property type="match status" value="1"/>
</dbReference>